<name>A0AAD7D997_MYCRO</name>
<feature type="compositionally biased region" description="Low complexity" evidence="1">
    <location>
        <begin position="71"/>
        <end position="85"/>
    </location>
</feature>
<comment type="caution">
    <text evidence="2">The sequence shown here is derived from an EMBL/GenBank/DDBJ whole genome shotgun (WGS) entry which is preliminary data.</text>
</comment>
<feature type="compositionally biased region" description="Acidic residues" evidence="1">
    <location>
        <begin position="293"/>
        <end position="304"/>
    </location>
</feature>
<proteinExistence type="predicted"/>
<dbReference type="EMBL" id="JARKIE010000102">
    <property type="protein sequence ID" value="KAJ7685824.1"/>
    <property type="molecule type" value="Genomic_DNA"/>
</dbReference>
<evidence type="ECO:0000313" key="3">
    <source>
        <dbReference type="Proteomes" id="UP001221757"/>
    </source>
</evidence>
<feature type="compositionally biased region" description="Low complexity" evidence="1">
    <location>
        <begin position="462"/>
        <end position="474"/>
    </location>
</feature>
<organism evidence="2 3">
    <name type="scientific">Mycena rosella</name>
    <name type="common">Pink bonnet</name>
    <name type="synonym">Agaricus rosellus</name>
    <dbReference type="NCBI Taxonomy" id="1033263"/>
    <lineage>
        <taxon>Eukaryota</taxon>
        <taxon>Fungi</taxon>
        <taxon>Dikarya</taxon>
        <taxon>Basidiomycota</taxon>
        <taxon>Agaricomycotina</taxon>
        <taxon>Agaricomycetes</taxon>
        <taxon>Agaricomycetidae</taxon>
        <taxon>Agaricales</taxon>
        <taxon>Marasmiineae</taxon>
        <taxon>Mycenaceae</taxon>
        <taxon>Mycena</taxon>
    </lineage>
</organism>
<reference evidence="2" key="1">
    <citation type="submission" date="2023-03" db="EMBL/GenBank/DDBJ databases">
        <title>Massive genome expansion in bonnet fungi (Mycena s.s.) driven by repeated elements and novel gene families across ecological guilds.</title>
        <authorList>
            <consortium name="Lawrence Berkeley National Laboratory"/>
            <person name="Harder C.B."/>
            <person name="Miyauchi S."/>
            <person name="Viragh M."/>
            <person name="Kuo A."/>
            <person name="Thoen E."/>
            <person name="Andreopoulos B."/>
            <person name="Lu D."/>
            <person name="Skrede I."/>
            <person name="Drula E."/>
            <person name="Henrissat B."/>
            <person name="Morin E."/>
            <person name="Kohler A."/>
            <person name="Barry K."/>
            <person name="LaButti K."/>
            <person name="Morin E."/>
            <person name="Salamov A."/>
            <person name="Lipzen A."/>
            <person name="Mereny Z."/>
            <person name="Hegedus B."/>
            <person name="Baldrian P."/>
            <person name="Stursova M."/>
            <person name="Weitz H."/>
            <person name="Taylor A."/>
            <person name="Grigoriev I.V."/>
            <person name="Nagy L.G."/>
            <person name="Martin F."/>
            <person name="Kauserud H."/>
        </authorList>
    </citation>
    <scope>NUCLEOTIDE SEQUENCE</scope>
    <source>
        <strain evidence="2">CBHHK067</strain>
    </source>
</reference>
<feature type="region of interest" description="Disordered" evidence="1">
    <location>
        <begin position="410"/>
        <end position="432"/>
    </location>
</feature>
<feature type="region of interest" description="Disordered" evidence="1">
    <location>
        <begin position="462"/>
        <end position="488"/>
    </location>
</feature>
<dbReference type="AlphaFoldDB" id="A0AAD7D997"/>
<evidence type="ECO:0000256" key="1">
    <source>
        <dbReference type="SAM" id="MobiDB-lite"/>
    </source>
</evidence>
<sequence length="488" mass="52255">MDDFNGFCADIGPDGKRCICRRCVLKAKRDEDDPDICKICNHMESAHPPAAGPRIDITSFAEDLREKGKVKAGSSSSSKLKASVSDAEAETSSGLRPQKRKLVSSSRTDTEPSEPKRLKAEDSSKALKKICGKKVEVQKLIFLPDGLNSQGKLNRTSISSAYLDLLLHAKLAKLSTPTKPLIFYPGDTNQDACTFVKHHFPEATSFLQENPYKPEAHQSNAMRNQLWRLYIKDNRKIMLSAEPFPSGAEMQNVGAPAGRPIAQRTLILTSKRRIPQERYNDWDAEFDPMSSDYEVEGDEEEDELDSLKQKGKGKQAMQDQVCPPEFPPNAGALYVADSDEEEMPESLISGPLAAVSGASNSEGAASSTSSAAAPGQSDLAASSSSTAPVTTPLNAAASSSAIIPSTTHSPLFSSFATPSPPSGADDDIFTFGDTWRSRSPEVSPMNSCWAAAVASVANSVGSNSAASSSSVAGGFPTSMRNTRPSPWV</sequence>
<accession>A0AAD7D997</accession>
<feature type="region of interest" description="Disordered" evidence="1">
    <location>
        <begin position="279"/>
        <end position="391"/>
    </location>
</feature>
<dbReference type="Proteomes" id="UP001221757">
    <property type="component" value="Unassembled WGS sequence"/>
</dbReference>
<feature type="compositionally biased region" description="Low complexity" evidence="1">
    <location>
        <begin position="353"/>
        <end position="391"/>
    </location>
</feature>
<gene>
    <name evidence="2" type="ORF">B0H17DRAFT_1137310</name>
</gene>
<protein>
    <submittedName>
        <fullName evidence="2">Uncharacterized protein</fullName>
    </submittedName>
</protein>
<feature type="compositionally biased region" description="Polar residues" evidence="1">
    <location>
        <begin position="478"/>
        <end position="488"/>
    </location>
</feature>
<evidence type="ECO:0000313" key="2">
    <source>
        <dbReference type="EMBL" id="KAJ7685824.1"/>
    </source>
</evidence>
<keyword evidence="3" id="KW-1185">Reference proteome</keyword>
<feature type="region of interest" description="Disordered" evidence="1">
    <location>
        <begin position="68"/>
        <end position="123"/>
    </location>
</feature>
<feature type="compositionally biased region" description="Basic and acidic residues" evidence="1">
    <location>
        <begin position="108"/>
        <end position="123"/>
    </location>
</feature>